<sequence>MRVPLLLIALCVSASMAMREQAVHVKGKLMCGTSPARNVKVKLWDEDDGPDPDDVLDEGTTDSNGYYELEGSTRELTSIDPVFKIYHDCDDGIRPGQRKVKLRIPSQYISAGSHSKKVFDLGVLNLETIFPGEERDLLMDYRLVLLTLALIAICDGMRHQSIAVKGKLLCGTAPARNVRVKLWEEDSGPDPDDLLDQGYTDAQGMFNLKGGTAELTTIDPVFKVYHDCDDGVKPGQRKVKFRLPSSYITEGKVPKKTFDIGILNLETIFPLYGSVCFARKDVYVENFSPTTKCFAFVSHLHNNRTAFFPDMTHSHSANGMNSRLVLLLLVSLSLCNASIRDQSIAVKGKLICGSAPAANVRVKLWDEDGGPDPDDLLDQGYTDTQGMFNLKGGTAELTTIDPIFKVYHDCDDSVKVFTISRQVIRDDFHATTLHFQPGQRKVRFKLPPSYITEGKVPKKTFDIGVINLETIFEVRSQHFLFLVASKIPVIKNFLPNIRNS</sequence>
<evidence type="ECO:0000256" key="2">
    <source>
        <dbReference type="ARBA" id="ARBA00010112"/>
    </source>
</evidence>
<name>A0A183UCQ7_TOXCA</name>
<accession>A0A183UCQ7</accession>
<dbReference type="Pfam" id="PF01060">
    <property type="entry name" value="TTR-52"/>
    <property type="match status" value="3"/>
</dbReference>
<feature type="signal peptide" evidence="6">
    <location>
        <begin position="1"/>
        <end position="17"/>
    </location>
</feature>
<dbReference type="GO" id="GO:0005576">
    <property type="term" value="C:extracellular region"/>
    <property type="evidence" value="ECO:0007669"/>
    <property type="project" value="UniProtKB-SubCell"/>
</dbReference>
<dbReference type="PANTHER" id="PTHR21700">
    <property type="entry name" value="TRANSTHYRETIN-LIKE FAMILY PROTEIN-RELATED"/>
    <property type="match status" value="1"/>
</dbReference>
<evidence type="ECO:0000256" key="3">
    <source>
        <dbReference type="ARBA" id="ARBA00022525"/>
    </source>
</evidence>
<dbReference type="WBParaSite" id="TCNE_0000627701-mRNA-1">
    <property type="protein sequence ID" value="TCNE_0000627701-mRNA-1"/>
    <property type="gene ID" value="TCNE_0000627701"/>
</dbReference>
<dbReference type="InterPro" id="IPR001534">
    <property type="entry name" value="Transthyretin-like"/>
</dbReference>
<protein>
    <submittedName>
        <fullName evidence="9">Transthyretin-like family protein</fullName>
    </submittedName>
</protein>
<reference evidence="7 8" key="2">
    <citation type="submission" date="2018-11" db="EMBL/GenBank/DDBJ databases">
        <authorList>
            <consortium name="Pathogen Informatics"/>
        </authorList>
    </citation>
    <scope>NUCLEOTIDE SEQUENCE [LARGE SCALE GENOMIC DNA]</scope>
</reference>
<dbReference type="Proteomes" id="UP000050794">
    <property type="component" value="Unassembled WGS sequence"/>
</dbReference>
<dbReference type="Gene3D" id="2.60.40.3330">
    <property type="match status" value="3"/>
</dbReference>
<feature type="compositionally biased region" description="Acidic residues" evidence="5">
    <location>
        <begin position="45"/>
        <end position="60"/>
    </location>
</feature>
<keyword evidence="3" id="KW-0964">Secreted</keyword>
<proteinExistence type="inferred from homology"/>
<gene>
    <name evidence="7" type="ORF">TCNE_LOCUS6277</name>
</gene>
<evidence type="ECO:0000256" key="6">
    <source>
        <dbReference type="SAM" id="SignalP"/>
    </source>
</evidence>
<reference evidence="9" key="1">
    <citation type="submission" date="2016-06" db="UniProtKB">
        <authorList>
            <consortium name="WormBaseParasite"/>
        </authorList>
    </citation>
    <scope>IDENTIFICATION</scope>
</reference>
<evidence type="ECO:0000313" key="7">
    <source>
        <dbReference type="EMBL" id="VDM37583.1"/>
    </source>
</evidence>
<feature type="region of interest" description="Disordered" evidence="5">
    <location>
        <begin position="43"/>
        <end position="62"/>
    </location>
</feature>
<dbReference type="GO" id="GO:0009986">
    <property type="term" value="C:cell surface"/>
    <property type="evidence" value="ECO:0007669"/>
    <property type="project" value="InterPro"/>
</dbReference>
<evidence type="ECO:0000256" key="4">
    <source>
        <dbReference type="ARBA" id="ARBA00022729"/>
    </source>
</evidence>
<comment type="similarity">
    <text evidence="2">Belongs to the nematode transthyretin-like family.</text>
</comment>
<organism evidence="8 9">
    <name type="scientific">Toxocara canis</name>
    <name type="common">Canine roundworm</name>
    <dbReference type="NCBI Taxonomy" id="6265"/>
    <lineage>
        <taxon>Eukaryota</taxon>
        <taxon>Metazoa</taxon>
        <taxon>Ecdysozoa</taxon>
        <taxon>Nematoda</taxon>
        <taxon>Chromadorea</taxon>
        <taxon>Rhabditida</taxon>
        <taxon>Spirurina</taxon>
        <taxon>Ascaridomorpha</taxon>
        <taxon>Ascaridoidea</taxon>
        <taxon>Toxocaridae</taxon>
        <taxon>Toxocara</taxon>
    </lineage>
</organism>
<evidence type="ECO:0000256" key="5">
    <source>
        <dbReference type="SAM" id="MobiDB-lite"/>
    </source>
</evidence>
<dbReference type="AlphaFoldDB" id="A0A183UCQ7"/>
<keyword evidence="8" id="KW-1185">Reference proteome</keyword>
<keyword evidence="4 6" id="KW-0732">Signal</keyword>
<evidence type="ECO:0000256" key="1">
    <source>
        <dbReference type="ARBA" id="ARBA00004613"/>
    </source>
</evidence>
<dbReference type="PANTHER" id="PTHR21700:SF126">
    <property type="entry name" value="TRANSTHYRETIN-LIKE FAMILY PROTEIN"/>
    <property type="match status" value="1"/>
</dbReference>
<dbReference type="InterPro" id="IPR038479">
    <property type="entry name" value="Transthyretin-like_sf"/>
</dbReference>
<evidence type="ECO:0000313" key="9">
    <source>
        <dbReference type="WBParaSite" id="TCNE_0000627701-mRNA-1"/>
    </source>
</evidence>
<evidence type="ECO:0000313" key="8">
    <source>
        <dbReference type="Proteomes" id="UP000050794"/>
    </source>
</evidence>
<comment type="subcellular location">
    <subcellularLocation>
        <location evidence="1">Secreted</location>
    </subcellularLocation>
</comment>
<dbReference type="EMBL" id="UYWY01019465">
    <property type="protein sequence ID" value="VDM37583.1"/>
    <property type="molecule type" value="Genomic_DNA"/>
</dbReference>
<feature type="chain" id="PRO_5044553107" evidence="6">
    <location>
        <begin position="18"/>
        <end position="500"/>
    </location>
</feature>